<accession>A0A165WY00</accession>
<dbReference type="Proteomes" id="UP000076532">
    <property type="component" value="Unassembled WGS sequence"/>
</dbReference>
<protein>
    <recommendedName>
        <fullName evidence="6">GRF-type domain-containing protein</fullName>
    </recommendedName>
</protein>
<dbReference type="OrthoDB" id="391817at2759"/>
<name>A0A165WY00_9AGAM</name>
<dbReference type="PROSITE" id="PS51999">
    <property type="entry name" value="ZF_GRF"/>
    <property type="match status" value="1"/>
</dbReference>
<evidence type="ECO:0000256" key="4">
    <source>
        <dbReference type="PROSITE-ProRule" id="PRU01343"/>
    </source>
</evidence>
<evidence type="ECO:0000256" key="3">
    <source>
        <dbReference type="ARBA" id="ARBA00022833"/>
    </source>
</evidence>
<evidence type="ECO:0000259" key="6">
    <source>
        <dbReference type="PROSITE" id="PS51999"/>
    </source>
</evidence>
<proteinExistence type="predicted"/>
<dbReference type="EMBL" id="KV417733">
    <property type="protein sequence ID" value="KZP08019.1"/>
    <property type="molecule type" value="Genomic_DNA"/>
</dbReference>
<keyword evidence="3" id="KW-0862">Zinc</keyword>
<feature type="non-terminal residue" evidence="7">
    <location>
        <position position="1"/>
    </location>
</feature>
<evidence type="ECO:0000313" key="8">
    <source>
        <dbReference type="Proteomes" id="UP000076532"/>
    </source>
</evidence>
<gene>
    <name evidence="7" type="ORF">FIBSPDRAFT_762041</name>
</gene>
<evidence type="ECO:0000313" key="7">
    <source>
        <dbReference type="EMBL" id="KZP08019.1"/>
    </source>
</evidence>
<organism evidence="7 8">
    <name type="scientific">Athelia psychrophila</name>
    <dbReference type="NCBI Taxonomy" id="1759441"/>
    <lineage>
        <taxon>Eukaryota</taxon>
        <taxon>Fungi</taxon>
        <taxon>Dikarya</taxon>
        <taxon>Basidiomycota</taxon>
        <taxon>Agaricomycotina</taxon>
        <taxon>Agaricomycetes</taxon>
        <taxon>Agaricomycetidae</taxon>
        <taxon>Atheliales</taxon>
        <taxon>Atheliaceae</taxon>
        <taxon>Athelia</taxon>
    </lineage>
</organism>
<evidence type="ECO:0000256" key="5">
    <source>
        <dbReference type="SAM" id="MobiDB-lite"/>
    </source>
</evidence>
<evidence type="ECO:0000256" key="1">
    <source>
        <dbReference type="ARBA" id="ARBA00022723"/>
    </source>
</evidence>
<dbReference type="STRING" id="436010.A0A165WY00"/>
<feature type="domain" description="GRF-type" evidence="6">
    <location>
        <begin position="48"/>
        <end position="109"/>
    </location>
</feature>
<dbReference type="GO" id="GO:0008270">
    <property type="term" value="F:zinc ion binding"/>
    <property type="evidence" value="ECO:0007669"/>
    <property type="project" value="UniProtKB-KW"/>
</dbReference>
<feature type="region of interest" description="Disordered" evidence="5">
    <location>
        <begin position="59"/>
        <end position="81"/>
    </location>
</feature>
<keyword evidence="1" id="KW-0479">Metal-binding</keyword>
<dbReference type="AlphaFoldDB" id="A0A165WY00"/>
<sequence length="109" mass="12088">DADYRFALDLSKRQDPPTSTPLKHISKSSSSSSAAWSILLAPLQPPLCTLHREPTQRFTVNKAGPNKGNKGSVCARPVDPGYDKGRAERMRAEVCHKWKCGYFKWASDA</sequence>
<keyword evidence="8" id="KW-1185">Reference proteome</keyword>
<reference evidence="7 8" key="1">
    <citation type="journal article" date="2016" name="Mol. Biol. Evol.">
        <title>Comparative Genomics of Early-Diverging Mushroom-Forming Fungi Provides Insights into the Origins of Lignocellulose Decay Capabilities.</title>
        <authorList>
            <person name="Nagy L.G."/>
            <person name="Riley R."/>
            <person name="Tritt A."/>
            <person name="Adam C."/>
            <person name="Daum C."/>
            <person name="Floudas D."/>
            <person name="Sun H."/>
            <person name="Yadav J.S."/>
            <person name="Pangilinan J."/>
            <person name="Larsson K.H."/>
            <person name="Matsuura K."/>
            <person name="Barry K."/>
            <person name="Labutti K."/>
            <person name="Kuo R."/>
            <person name="Ohm R.A."/>
            <person name="Bhattacharya S.S."/>
            <person name="Shirouzu T."/>
            <person name="Yoshinaga Y."/>
            <person name="Martin F.M."/>
            <person name="Grigoriev I.V."/>
            <person name="Hibbett D.S."/>
        </authorList>
    </citation>
    <scope>NUCLEOTIDE SEQUENCE [LARGE SCALE GENOMIC DNA]</scope>
    <source>
        <strain evidence="7 8">CBS 109695</strain>
    </source>
</reference>
<evidence type="ECO:0000256" key="2">
    <source>
        <dbReference type="ARBA" id="ARBA00022771"/>
    </source>
</evidence>
<feature type="region of interest" description="Disordered" evidence="5">
    <location>
        <begin position="1"/>
        <end position="29"/>
    </location>
</feature>
<keyword evidence="2 4" id="KW-0863">Zinc-finger</keyword>
<feature type="compositionally biased region" description="Basic and acidic residues" evidence="5">
    <location>
        <begin position="1"/>
        <end position="15"/>
    </location>
</feature>
<dbReference type="InterPro" id="IPR010666">
    <property type="entry name" value="Znf_GRF"/>
</dbReference>